<evidence type="ECO:0000313" key="2">
    <source>
        <dbReference type="EMBL" id="SFH33451.1"/>
    </source>
</evidence>
<keyword evidence="3" id="KW-1185">Reference proteome</keyword>
<evidence type="ECO:0000256" key="1">
    <source>
        <dbReference type="SAM" id="Phobius"/>
    </source>
</evidence>
<dbReference type="Proteomes" id="UP000199666">
    <property type="component" value="Unassembled WGS sequence"/>
</dbReference>
<sequence length="113" mass="12624">MSSVYQINKGINRPIEFRGLKAQYIGFLAGGLVALLLMFSLLYILGVNLYICIALIGSLGTALFTTVIRMSHKYGQYGLLKKNAKRSIPASLSSRSRKLFTHLNSSVWQQVRQ</sequence>
<proteinExistence type="predicted"/>
<organism evidence="2 3">
    <name type="scientific">Pedobacter insulae</name>
    <dbReference type="NCBI Taxonomy" id="414048"/>
    <lineage>
        <taxon>Bacteria</taxon>
        <taxon>Pseudomonadati</taxon>
        <taxon>Bacteroidota</taxon>
        <taxon>Sphingobacteriia</taxon>
        <taxon>Sphingobacteriales</taxon>
        <taxon>Sphingobacteriaceae</taxon>
        <taxon>Pedobacter</taxon>
    </lineage>
</organism>
<evidence type="ECO:0008006" key="4">
    <source>
        <dbReference type="Google" id="ProtNLM"/>
    </source>
</evidence>
<dbReference type="AlphaFoldDB" id="A0A1I2Z8P2"/>
<dbReference type="RefSeq" id="WP_090995822.1">
    <property type="nucleotide sequence ID" value="NZ_FOPP01000009.1"/>
</dbReference>
<feature type="transmembrane region" description="Helical" evidence="1">
    <location>
        <begin position="47"/>
        <end position="68"/>
    </location>
</feature>
<dbReference type="STRING" id="414048.SAMN04489864_10929"/>
<protein>
    <recommendedName>
        <fullName evidence="4">DUF4133 domain-containing protein</fullName>
    </recommendedName>
</protein>
<dbReference type="InterPro" id="IPR025407">
    <property type="entry name" value="DUF4133"/>
</dbReference>
<evidence type="ECO:0000313" key="3">
    <source>
        <dbReference type="Proteomes" id="UP000199666"/>
    </source>
</evidence>
<name>A0A1I2Z8P2_9SPHI</name>
<reference evidence="2 3" key="1">
    <citation type="submission" date="2016-10" db="EMBL/GenBank/DDBJ databases">
        <authorList>
            <person name="de Groot N.N."/>
        </authorList>
    </citation>
    <scope>NUCLEOTIDE SEQUENCE [LARGE SCALE GENOMIC DNA]</scope>
    <source>
        <strain evidence="2 3">DSM 18684</strain>
    </source>
</reference>
<keyword evidence="1" id="KW-0472">Membrane</keyword>
<dbReference type="OrthoDB" id="1273979at2"/>
<gene>
    <name evidence="2" type="ORF">SAMN04489864_10929</name>
</gene>
<feature type="transmembrane region" description="Helical" evidence="1">
    <location>
        <begin position="21"/>
        <end position="41"/>
    </location>
</feature>
<dbReference type="Pfam" id="PF13571">
    <property type="entry name" value="DUF4133"/>
    <property type="match status" value="1"/>
</dbReference>
<accession>A0A1I2Z8P2</accession>
<keyword evidence="1" id="KW-1133">Transmembrane helix</keyword>
<dbReference type="EMBL" id="FOPP01000009">
    <property type="protein sequence ID" value="SFH33451.1"/>
    <property type="molecule type" value="Genomic_DNA"/>
</dbReference>
<keyword evidence="1" id="KW-0812">Transmembrane</keyword>